<evidence type="ECO:0000256" key="6">
    <source>
        <dbReference type="ARBA" id="ARBA00023244"/>
    </source>
</evidence>
<dbReference type="Proteomes" id="UP000801492">
    <property type="component" value="Unassembled WGS sequence"/>
</dbReference>
<feature type="domain" description="Porphobilinogen deaminase N-terminal" evidence="8">
    <location>
        <begin position="7"/>
        <end position="217"/>
    </location>
</feature>
<organism evidence="10 11">
    <name type="scientific">Ignelater luminosus</name>
    <name type="common">Cucubano</name>
    <name type="synonym">Pyrophorus luminosus</name>
    <dbReference type="NCBI Taxonomy" id="2038154"/>
    <lineage>
        <taxon>Eukaryota</taxon>
        <taxon>Metazoa</taxon>
        <taxon>Ecdysozoa</taxon>
        <taxon>Arthropoda</taxon>
        <taxon>Hexapoda</taxon>
        <taxon>Insecta</taxon>
        <taxon>Pterygota</taxon>
        <taxon>Neoptera</taxon>
        <taxon>Endopterygota</taxon>
        <taxon>Coleoptera</taxon>
        <taxon>Polyphaga</taxon>
        <taxon>Elateriformia</taxon>
        <taxon>Elateroidea</taxon>
        <taxon>Elateridae</taxon>
        <taxon>Agrypninae</taxon>
        <taxon>Pyrophorini</taxon>
        <taxon>Ignelater</taxon>
    </lineage>
</organism>
<dbReference type="SUPFAM" id="SSF54782">
    <property type="entry name" value="Porphobilinogen deaminase (hydroxymethylbilane synthase), C-terminal domain"/>
    <property type="match status" value="1"/>
</dbReference>
<comment type="caution">
    <text evidence="10">The sequence shown here is derived from an EMBL/GenBank/DDBJ whole genome shotgun (WGS) entry which is preliminary data.</text>
</comment>
<dbReference type="OrthoDB" id="564646at2759"/>
<evidence type="ECO:0000256" key="7">
    <source>
        <dbReference type="ARBA" id="ARBA00033064"/>
    </source>
</evidence>
<proteinExistence type="inferred from homology"/>
<dbReference type="InterPro" id="IPR022417">
    <property type="entry name" value="Porphobilin_deaminase_N"/>
</dbReference>
<sequence>MDSKRTILVGSRKSELALIQTRHVISILKNLNPEREFEIVTMSTLGDKVLDIPLPKIGEKSLFTKELETALATGCVDFVVHSLKDLPTTLPNGMAIGAVLTREDPRDALVLRQDCQNFTLETLPENSVIGTSSLRRTAQLAKKYPHLKVENIRGNLNTRLKKLDELGHFQAIILAAAGLYRMGWNHRISKIIDEDQLLYAVGQGALAVECREQDTETISLLRPLYDHQTALRIIAERSFLCTLGGGCSAPVAVTTKLTSEDNKMFKISLTGAVWSLDGKEEIVEADEAVIEIKDCKRCAVCPFGYKSFDANSLNENDKNRNTCANTDIECLNRCSFEKRSMTISDQDNNVPNKKQKLKDDNTANEVSKDILKNDPHEHCPMQLPVGVDFMGKCPYLDSNINLVNIYPKRCPVYGKIEGVKDNLTSCPYLKDAVLKEQTSSSSNEQNVVKTCPYREPKLYVGLVPHIDVPDQSLKEAQNLGVRLAENLMKKGATEIMAKAQAIIRNN</sequence>
<protein>
    <recommendedName>
        <fullName evidence="4">hydroxymethylbilane synthase</fullName>
        <ecNumber evidence="4">2.5.1.61</ecNumber>
    </recommendedName>
    <alternativeName>
        <fullName evidence="7">Hydroxymethylbilane synthase</fullName>
    </alternativeName>
</protein>
<dbReference type="PRINTS" id="PR00151">
    <property type="entry name" value="PORPHBDMNASE"/>
</dbReference>
<dbReference type="SUPFAM" id="SSF53850">
    <property type="entry name" value="Periplasmic binding protein-like II"/>
    <property type="match status" value="1"/>
</dbReference>
<dbReference type="PANTHER" id="PTHR11557:SF0">
    <property type="entry name" value="PORPHOBILINOGEN DEAMINASE"/>
    <property type="match status" value="1"/>
</dbReference>
<dbReference type="FunFam" id="3.40.190.10:FF:000005">
    <property type="entry name" value="Porphobilinogen deaminase"/>
    <property type="match status" value="1"/>
</dbReference>
<evidence type="ECO:0000256" key="5">
    <source>
        <dbReference type="ARBA" id="ARBA00022679"/>
    </source>
</evidence>
<dbReference type="GO" id="GO:0004418">
    <property type="term" value="F:hydroxymethylbilane synthase activity"/>
    <property type="evidence" value="ECO:0007669"/>
    <property type="project" value="UniProtKB-EC"/>
</dbReference>
<evidence type="ECO:0000256" key="2">
    <source>
        <dbReference type="ARBA" id="ARBA00004735"/>
    </source>
</evidence>
<dbReference type="Pfam" id="PF03900">
    <property type="entry name" value="Porphobil_deamC"/>
    <property type="match status" value="1"/>
</dbReference>
<evidence type="ECO:0000256" key="3">
    <source>
        <dbReference type="ARBA" id="ARBA00005638"/>
    </source>
</evidence>
<evidence type="ECO:0000256" key="1">
    <source>
        <dbReference type="ARBA" id="ARBA00001916"/>
    </source>
</evidence>
<dbReference type="InterPro" id="IPR000860">
    <property type="entry name" value="HemC"/>
</dbReference>
<dbReference type="GO" id="GO:0006782">
    <property type="term" value="P:protoporphyrinogen IX biosynthetic process"/>
    <property type="evidence" value="ECO:0007669"/>
    <property type="project" value="UniProtKB-UniPathway"/>
</dbReference>
<dbReference type="AlphaFoldDB" id="A0A8K0CBS6"/>
<dbReference type="GO" id="GO:0005737">
    <property type="term" value="C:cytoplasm"/>
    <property type="evidence" value="ECO:0007669"/>
    <property type="project" value="TreeGrafter"/>
</dbReference>
<evidence type="ECO:0000313" key="10">
    <source>
        <dbReference type="EMBL" id="KAF2881658.1"/>
    </source>
</evidence>
<name>A0A8K0CBS6_IGNLU</name>
<comment type="similarity">
    <text evidence="3">Belongs to the HMBS family.</text>
</comment>
<dbReference type="HAMAP" id="MF_00260">
    <property type="entry name" value="Porphobil_deam"/>
    <property type="match status" value="1"/>
</dbReference>
<dbReference type="PROSITE" id="PS00533">
    <property type="entry name" value="PORPHOBILINOGEN_DEAM"/>
    <property type="match status" value="1"/>
</dbReference>
<feature type="domain" description="Porphobilinogen deaminase C-terminal" evidence="9">
    <location>
        <begin position="231"/>
        <end position="298"/>
    </location>
</feature>
<keyword evidence="11" id="KW-1185">Reference proteome</keyword>
<dbReference type="Gene3D" id="3.40.190.10">
    <property type="entry name" value="Periplasmic binding protein-like II"/>
    <property type="match status" value="2"/>
</dbReference>
<dbReference type="InterPro" id="IPR036803">
    <property type="entry name" value="Porphobilinogen_deaminase_C_sf"/>
</dbReference>
<dbReference type="NCBIfam" id="TIGR00212">
    <property type="entry name" value="hemC"/>
    <property type="match status" value="1"/>
</dbReference>
<gene>
    <name evidence="10" type="ORF">ILUMI_24515</name>
</gene>
<dbReference type="Gene3D" id="3.30.160.40">
    <property type="entry name" value="Porphobilinogen deaminase, C-terminal domain"/>
    <property type="match status" value="2"/>
</dbReference>
<accession>A0A8K0CBS6</accession>
<dbReference type="Pfam" id="PF01379">
    <property type="entry name" value="Porphobil_deam"/>
    <property type="match status" value="1"/>
</dbReference>
<dbReference type="PANTHER" id="PTHR11557">
    <property type="entry name" value="PORPHOBILINOGEN DEAMINASE"/>
    <property type="match status" value="1"/>
</dbReference>
<dbReference type="FunFam" id="3.40.190.10:FF:000260">
    <property type="entry name" value="Porphobilinogen deaminase"/>
    <property type="match status" value="1"/>
</dbReference>
<evidence type="ECO:0000313" key="11">
    <source>
        <dbReference type="Proteomes" id="UP000801492"/>
    </source>
</evidence>
<evidence type="ECO:0000259" key="8">
    <source>
        <dbReference type="Pfam" id="PF01379"/>
    </source>
</evidence>
<reference evidence="10" key="1">
    <citation type="submission" date="2019-08" db="EMBL/GenBank/DDBJ databases">
        <title>The genome of the North American firefly Photinus pyralis.</title>
        <authorList>
            <consortium name="Photinus pyralis genome working group"/>
            <person name="Fallon T.R."/>
            <person name="Sander Lower S.E."/>
            <person name="Weng J.-K."/>
        </authorList>
    </citation>
    <scope>NUCLEOTIDE SEQUENCE</scope>
    <source>
        <strain evidence="10">TRF0915ILg1</strain>
        <tissue evidence="10">Whole body</tissue>
    </source>
</reference>
<comment type="cofactor">
    <cofactor evidence="1">
        <name>dipyrromethane</name>
        <dbReference type="ChEBI" id="CHEBI:60342"/>
    </cofactor>
</comment>
<dbReference type="InterPro" id="IPR022419">
    <property type="entry name" value="Porphobilin_deaminase_cofac_BS"/>
</dbReference>
<dbReference type="EMBL" id="VTPC01090711">
    <property type="protein sequence ID" value="KAF2881658.1"/>
    <property type="molecule type" value="Genomic_DNA"/>
</dbReference>
<evidence type="ECO:0000259" key="9">
    <source>
        <dbReference type="Pfam" id="PF03900"/>
    </source>
</evidence>
<dbReference type="UniPathway" id="UPA00251">
    <property type="reaction ID" value="UER00319"/>
</dbReference>
<evidence type="ECO:0000256" key="4">
    <source>
        <dbReference type="ARBA" id="ARBA00012655"/>
    </source>
</evidence>
<dbReference type="EC" id="2.5.1.61" evidence="4"/>
<comment type="pathway">
    <text evidence="2">Porphyrin-containing compound metabolism; protoporphyrin-IX biosynthesis; coproporphyrinogen-III from 5-aminolevulinate: step 2/4.</text>
</comment>
<dbReference type="InterPro" id="IPR022418">
    <property type="entry name" value="Porphobilinogen_deaminase_C"/>
</dbReference>
<keyword evidence="6" id="KW-0627">Porphyrin biosynthesis</keyword>
<keyword evidence="5" id="KW-0808">Transferase</keyword>
<dbReference type="CDD" id="cd13645">
    <property type="entry name" value="PBP2_HuPBGD_like"/>
    <property type="match status" value="1"/>
</dbReference>